<dbReference type="InterPro" id="IPR001810">
    <property type="entry name" value="F-box_dom"/>
</dbReference>
<keyword evidence="4" id="KW-1185">Reference proteome</keyword>
<sequence length="886" mass="96387">MQQRHHQPPNQPHFSAASGPATPFGSLAILPSSSSEAKRGKRRGSYSCGRCGQPKKGHKCHLPANSTADESFVDEASSPSLSVTRPPPPPRLPYSHLRRALSFDDDVDSSGYGGGGGDFDSPDPDPDEFGDSGDDIDLATGLGGLPASCLWDILKRLPPPGLLSAAMVCKGWRETTRRLWKAAEMLRIRVPARAQVGFVGSVLQKCPGLVNLSLRMESDVDATLLAWITFSCPNLEFLEINTTGSAINRITGDELGRFVADRRLLKSLQMEGCSNLGGFALCSSSLSTIWLSGLHSLSKMVFNCPNLKEISVDFSRQENDSTDLVTMADVLGRNCPRLQNIHIASIRLSNAVVLALTAAKLRGLRMLSLVLGSEITDASVAAIASSYQNLELLDLSGSSISDSGIGMICNVFPDTLSRLLVALCPNISSSFIQFATAQLPLLELLDCGMTICDPNSPLSPSDETNARELPEASNAKVHHSYQKLIIKHARLKKLSLWGCSGLDALYLNCRELNDLNLNYCKNLYPERLVLQCPKLENVHASGCQELLIGAIQSQVDNNAGADNLLPCKRLADGSKRVGVPHFLSAAQPSDDDKKRRKIERRKCSVLVLRIAKPLFAQPGALSAKHNPVKVVCCLKREATVVEGRSMHEVYDALAARLVPTAAAIGNPNLKYIVGLAGSPGSGKSTTASEVVRRVNKLWPQKASALDSQVTPPEVAAVLPMDGFHLYCSQLDAMENPEEAHARRGASILRIGDSAPWTFNPELLLESLKTLRSEGSVYAPSFDHGVGDPVEDDIFVTLQHKVVIVEGNYLLLDDGIWKEVSSMFDEKWFLEVDIDKAMERVRNRHILTAGKPPDVAKWRVEYNDRPNAVTVNKSKKNADLIIKSIDY</sequence>
<dbReference type="SUPFAM" id="SSF52540">
    <property type="entry name" value="P-loop containing nucleoside triphosphate hydrolases"/>
    <property type="match status" value="1"/>
</dbReference>
<dbReference type="SUPFAM" id="SSF81383">
    <property type="entry name" value="F-box domain"/>
    <property type="match status" value="1"/>
</dbReference>
<dbReference type="Gene3D" id="1.20.1280.50">
    <property type="match status" value="1"/>
</dbReference>
<dbReference type="Pfam" id="PF12937">
    <property type="entry name" value="F-box-like"/>
    <property type="match status" value="1"/>
</dbReference>
<dbReference type="Gene3D" id="3.80.10.10">
    <property type="entry name" value="Ribonuclease Inhibitor"/>
    <property type="match status" value="2"/>
</dbReference>
<dbReference type="STRING" id="3750.A0A498JWL2"/>
<dbReference type="Gene3D" id="3.40.50.300">
    <property type="entry name" value="P-loop containing nucleotide triphosphate hydrolases"/>
    <property type="match status" value="1"/>
</dbReference>
<gene>
    <name evidence="3" type="ORF">DVH24_010678</name>
</gene>
<dbReference type="InterPro" id="IPR027417">
    <property type="entry name" value="P-loop_NTPase"/>
</dbReference>
<evidence type="ECO:0000313" key="4">
    <source>
        <dbReference type="Proteomes" id="UP000290289"/>
    </source>
</evidence>
<dbReference type="AlphaFoldDB" id="A0A498JWL2"/>
<feature type="domain" description="F-box" evidence="2">
    <location>
        <begin position="139"/>
        <end position="183"/>
    </location>
</feature>
<dbReference type="PANTHER" id="PTHR13382:SF21">
    <property type="entry name" value="OS12G0601000 PROTEIN"/>
    <property type="match status" value="1"/>
</dbReference>
<feature type="region of interest" description="Disordered" evidence="1">
    <location>
        <begin position="1"/>
        <end position="136"/>
    </location>
</feature>
<dbReference type="InterPro" id="IPR006083">
    <property type="entry name" value="PRK/URK"/>
</dbReference>
<evidence type="ECO:0000259" key="2">
    <source>
        <dbReference type="PROSITE" id="PS50181"/>
    </source>
</evidence>
<dbReference type="SUPFAM" id="SSF52047">
    <property type="entry name" value="RNI-like"/>
    <property type="match status" value="2"/>
</dbReference>
<organism evidence="3 4">
    <name type="scientific">Malus domestica</name>
    <name type="common">Apple</name>
    <name type="synonym">Pyrus malus</name>
    <dbReference type="NCBI Taxonomy" id="3750"/>
    <lineage>
        <taxon>Eukaryota</taxon>
        <taxon>Viridiplantae</taxon>
        <taxon>Streptophyta</taxon>
        <taxon>Embryophyta</taxon>
        <taxon>Tracheophyta</taxon>
        <taxon>Spermatophyta</taxon>
        <taxon>Magnoliopsida</taxon>
        <taxon>eudicotyledons</taxon>
        <taxon>Gunneridae</taxon>
        <taxon>Pentapetalae</taxon>
        <taxon>rosids</taxon>
        <taxon>fabids</taxon>
        <taxon>Rosales</taxon>
        <taxon>Rosaceae</taxon>
        <taxon>Amygdaloideae</taxon>
        <taxon>Maleae</taxon>
        <taxon>Malus</taxon>
    </lineage>
</organism>
<dbReference type="Pfam" id="PF00485">
    <property type="entry name" value="PRK"/>
    <property type="match status" value="1"/>
</dbReference>
<evidence type="ECO:0000313" key="3">
    <source>
        <dbReference type="EMBL" id="RXH98353.1"/>
    </source>
</evidence>
<feature type="compositionally biased region" description="Acidic residues" evidence="1">
    <location>
        <begin position="120"/>
        <end position="136"/>
    </location>
</feature>
<dbReference type="Proteomes" id="UP000290289">
    <property type="component" value="Chromosome 5"/>
</dbReference>
<protein>
    <recommendedName>
        <fullName evidence="2">F-box domain-containing protein</fullName>
    </recommendedName>
</protein>
<dbReference type="InterPro" id="IPR050648">
    <property type="entry name" value="F-box_LRR-repeat"/>
</dbReference>
<dbReference type="GO" id="GO:0005524">
    <property type="term" value="F:ATP binding"/>
    <property type="evidence" value="ECO:0007669"/>
    <property type="project" value="InterPro"/>
</dbReference>
<dbReference type="PROSITE" id="PS50181">
    <property type="entry name" value="FBOX"/>
    <property type="match status" value="1"/>
</dbReference>
<dbReference type="GO" id="GO:0005737">
    <property type="term" value="C:cytoplasm"/>
    <property type="evidence" value="ECO:0007669"/>
    <property type="project" value="TreeGrafter"/>
</dbReference>
<proteinExistence type="predicted"/>
<dbReference type="FunFam" id="3.80.10.10:FF:002366">
    <property type="entry name" value="Uncharacterized protein"/>
    <property type="match status" value="1"/>
</dbReference>
<accession>A0A498JWL2</accession>
<comment type="caution">
    <text evidence="3">The sequence shown here is derived from an EMBL/GenBank/DDBJ whole genome shotgun (WGS) entry which is preliminary data.</text>
</comment>
<dbReference type="GO" id="GO:0016301">
    <property type="term" value="F:kinase activity"/>
    <property type="evidence" value="ECO:0007669"/>
    <property type="project" value="InterPro"/>
</dbReference>
<dbReference type="EMBL" id="RDQH01000331">
    <property type="protein sequence ID" value="RXH98353.1"/>
    <property type="molecule type" value="Genomic_DNA"/>
</dbReference>
<reference evidence="3 4" key="1">
    <citation type="submission" date="2018-10" db="EMBL/GenBank/DDBJ databases">
        <title>A high-quality apple genome assembly.</title>
        <authorList>
            <person name="Hu J."/>
        </authorList>
    </citation>
    <scope>NUCLEOTIDE SEQUENCE [LARGE SCALE GENOMIC DNA]</scope>
    <source>
        <strain evidence="4">cv. HFTH1</strain>
        <tissue evidence="3">Young leaf</tissue>
    </source>
</reference>
<name>A0A498JWL2_MALDO</name>
<dbReference type="InterPro" id="IPR036047">
    <property type="entry name" value="F-box-like_dom_sf"/>
</dbReference>
<evidence type="ECO:0000256" key="1">
    <source>
        <dbReference type="SAM" id="MobiDB-lite"/>
    </source>
</evidence>
<dbReference type="PANTHER" id="PTHR13382">
    <property type="entry name" value="MITOCHONDRIAL ATP SYNTHASE COUPLING FACTOR B"/>
    <property type="match status" value="1"/>
</dbReference>
<dbReference type="InterPro" id="IPR032675">
    <property type="entry name" value="LRR_dom_sf"/>
</dbReference>